<dbReference type="PRINTS" id="PR00990">
    <property type="entry name" value="RIBOKINASE"/>
</dbReference>
<keyword evidence="10 12" id="KW-0630">Potassium</keyword>
<evidence type="ECO:0000259" key="13">
    <source>
        <dbReference type="Pfam" id="PF00294"/>
    </source>
</evidence>
<dbReference type="InterPro" id="IPR029056">
    <property type="entry name" value="Ribokinase-like"/>
</dbReference>
<dbReference type="EC" id="2.7.1.15" evidence="2 12"/>
<feature type="binding site" evidence="12">
    <location>
        <position position="258"/>
    </location>
    <ligand>
        <name>K(+)</name>
        <dbReference type="ChEBI" id="CHEBI:29103"/>
    </ligand>
</feature>
<feature type="binding site" evidence="12">
    <location>
        <position position="193"/>
    </location>
    <ligand>
        <name>ATP</name>
        <dbReference type="ChEBI" id="CHEBI:30616"/>
    </ligand>
</feature>
<comment type="function">
    <text evidence="12">Catalyzes the phosphorylation of ribose at O-5 in a reaction requiring ATP and magnesium. The resulting D-ribose-5-phosphate can then be used either for sythesis of nucleotides, histidine, and tryptophan, or as a component of the pentose phosphate pathway.</text>
</comment>
<comment type="subcellular location">
    <subcellularLocation>
        <location evidence="12">Cytoplasm</location>
    </subcellularLocation>
    <subcellularLocation>
        <location evidence="12">Nucleus</location>
    </subcellularLocation>
</comment>
<dbReference type="PROSITE" id="PS00584">
    <property type="entry name" value="PFKB_KINASES_2"/>
    <property type="match status" value="1"/>
</dbReference>
<dbReference type="CDD" id="cd01174">
    <property type="entry name" value="ribokinase"/>
    <property type="match status" value="1"/>
</dbReference>
<feature type="binding site" evidence="12">
    <location>
        <position position="148"/>
    </location>
    <ligand>
        <name>substrate</name>
    </ligand>
</feature>
<evidence type="ECO:0000313" key="15">
    <source>
        <dbReference type="Proteomes" id="UP000822688"/>
    </source>
</evidence>
<name>A0A8T0I884_CERPU</name>
<dbReference type="Gene3D" id="3.40.1190.20">
    <property type="match status" value="1"/>
</dbReference>
<comment type="caution">
    <text evidence="14">The sequence shown here is derived from an EMBL/GenBank/DDBJ whole genome shotgun (WGS) entry which is preliminary data.</text>
</comment>
<feature type="active site" description="Proton acceptor" evidence="12">
    <location>
        <position position="264"/>
    </location>
</feature>
<sequence>MTITAPLVVVGSVNADIYVEVDKLPKEGETIVAKSGHTFAGGKGANQAACAARLSYPTYLVGQVGKDGHASLVKEALASAGVRLDHVNTVKGPTGHAVVMLQPGGVSSIVLVQGANVSWPRLEDGIGRLTTTVQQLIRRAGGVLLQREVPDSVNLEAAKIARSANVPVVLDAGGADTPISQELLKCVTVLRVNEAELARLTGMPTSNLDQITMAAMSIHQLGVKQVLVRLGDLAGVLLFQKEHPFLTQGAFQPPAIIDTSGADDSFTAAYVVALIERQVTSEALRFAAAAESLCVRAKGTIPSMPERKPIVQLLKDHPTTMRDEDLPNEQQVLLLLKEHSPFSGEIETMPATEKVKGPGEDHLVMTPTEINENETTAEAEKLVPIEDLPVPT</sequence>
<keyword evidence="9 12" id="KW-0460">Magnesium</keyword>
<dbReference type="Proteomes" id="UP000822688">
    <property type="component" value="Chromosome 4"/>
</dbReference>
<comment type="cofactor">
    <cofactor evidence="12">
        <name>Mg(2+)</name>
        <dbReference type="ChEBI" id="CHEBI:18420"/>
    </cofactor>
    <text evidence="12">Requires a divalent cation, most likely magnesium in vivo, as an electrophilic catalyst to aid phosphoryl group transfer. It is the chelate of the metal and the nucleotide that is the actual substrate.</text>
</comment>
<protein>
    <recommendedName>
        <fullName evidence="3 12">Ribokinase</fullName>
        <shortName evidence="12">RK</shortName>
        <ecNumber evidence="2 12">2.7.1.15</ecNumber>
    </recommendedName>
</protein>
<proteinExistence type="inferred from homology"/>
<keyword evidence="7 12" id="KW-0418">Kinase</keyword>
<keyword evidence="12" id="KW-0539">Nucleus</keyword>
<evidence type="ECO:0000256" key="10">
    <source>
        <dbReference type="ARBA" id="ARBA00022958"/>
    </source>
</evidence>
<feature type="binding site" evidence="12">
    <location>
        <begin position="14"/>
        <end position="16"/>
    </location>
    <ligand>
        <name>substrate</name>
    </ligand>
</feature>
<dbReference type="PANTHER" id="PTHR10584:SF166">
    <property type="entry name" value="RIBOKINASE"/>
    <property type="match status" value="1"/>
</dbReference>
<keyword evidence="8 12" id="KW-0067">ATP-binding</keyword>
<evidence type="ECO:0000256" key="9">
    <source>
        <dbReference type="ARBA" id="ARBA00022842"/>
    </source>
</evidence>
<dbReference type="AlphaFoldDB" id="A0A8T0I884"/>
<comment type="subunit">
    <text evidence="12">Homodimer.</text>
</comment>
<evidence type="ECO:0000256" key="11">
    <source>
        <dbReference type="ARBA" id="ARBA00023277"/>
    </source>
</evidence>
<keyword evidence="6 12" id="KW-0547">Nucleotide-binding</keyword>
<evidence type="ECO:0000256" key="12">
    <source>
        <dbReference type="HAMAP-Rule" id="MF_03215"/>
    </source>
</evidence>
<dbReference type="GO" id="GO:0004747">
    <property type="term" value="F:ribokinase activity"/>
    <property type="evidence" value="ECO:0007669"/>
    <property type="project" value="UniProtKB-UniRule"/>
</dbReference>
<evidence type="ECO:0000256" key="7">
    <source>
        <dbReference type="ARBA" id="ARBA00022777"/>
    </source>
</evidence>
<evidence type="ECO:0000256" key="6">
    <source>
        <dbReference type="ARBA" id="ARBA00022741"/>
    </source>
</evidence>
<dbReference type="InterPro" id="IPR002139">
    <property type="entry name" value="Ribo/fructo_kinase"/>
</dbReference>
<dbReference type="HAMAP" id="MF_01987">
    <property type="entry name" value="Ribokinase"/>
    <property type="match status" value="1"/>
</dbReference>
<comment type="catalytic activity">
    <reaction evidence="12">
        <text>D-ribose + ATP = D-ribose 5-phosphate + ADP + H(+)</text>
        <dbReference type="Rhea" id="RHEA:13697"/>
        <dbReference type="ChEBI" id="CHEBI:15378"/>
        <dbReference type="ChEBI" id="CHEBI:30616"/>
        <dbReference type="ChEBI" id="CHEBI:47013"/>
        <dbReference type="ChEBI" id="CHEBI:78346"/>
        <dbReference type="ChEBI" id="CHEBI:456216"/>
        <dbReference type="EC" id="2.7.1.15"/>
    </reaction>
</comment>
<feature type="binding site" evidence="12">
    <location>
        <begin position="42"/>
        <end position="46"/>
    </location>
    <ligand>
        <name>substrate</name>
    </ligand>
</feature>
<keyword evidence="4 12" id="KW-0808">Transferase</keyword>
<comment type="activity regulation">
    <text evidence="12">Activated by a monovalent cation that binds near, but not in, the active site. The most likely occupant of the site in vivo is potassium. Ion binding induces a conformational change that may alter substrate affinity.</text>
</comment>
<comment type="pathway">
    <text evidence="12">Carbohydrate metabolism; D-ribose degradation; D-ribose 5-phosphate from beta-D-ribopyranose: step 2/2.</text>
</comment>
<dbReference type="GO" id="GO:0005524">
    <property type="term" value="F:ATP binding"/>
    <property type="evidence" value="ECO:0007669"/>
    <property type="project" value="UniProtKB-UniRule"/>
</dbReference>
<keyword evidence="15" id="KW-1185">Reference proteome</keyword>
<keyword evidence="5 12" id="KW-0479">Metal-binding</keyword>
<evidence type="ECO:0000256" key="1">
    <source>
        <dbReference type="ARBA" id="ARBA00005380"/>
    </source>
</evidence>
<gene>
    <name evidence="14" type="ORF">KC19_4G080500</name>
</gene>
<dbReference type="SUPFAM" id="SSF53613">
    <property type="entry name" value="Ribokinase-like"/>
    <property type="match status" value="1"/>
</dbReference>
<feature type="binding site" evidence="12">
    <location>
        <position position="299"/>
    </location>
    <ligand>
        <name>K(+)</name>
        <dbReference type="ChEBI" id="CHEBI:29103"/>
    </ligand>
</feature>
<feature type="binding site" evidence="12">
    <location>
        <position position="303"/>
    </location>
    <ligand>
        <name>K(+)</name>
        <dbReference type="ChEBI" id="CHEBI:29103"/>
    </ligand>
</feature>
<feature type="binding site" evidence="12">
    <location>
        <position position="260"/>
    </location>
    <ligand>
        <name>K(+)</name>
        <dbReference type="ChEBI" id="CHEBI:29103"/>
    </ligand>
</feature>
<feature type="binding site" evidence="12">
    <location>
        <position position="294"/>
    </location>
    <ligand>
        <name>K(+)</name>
        <dbReference type="ChEBI" id="CHEBI:29103"/>
    </ligand>
</feature>
<dbReference type="GO" id="GO:0019303">
    <property type="term" value="P:D-ribose catabolic process"/>
    <property type="evidence" value="ECO:0007669"/>
    <property type="project" value="UniProtKB-UniRule"/>
</dbReference>
<accession>A0A8T0I884</accession>
<dbReference type="OrthoDB" id="415590at2759"/>
<dbReference type="InterPro" id="IPR002173">
    <property type="entry name" value="Carboh/pur_kinase_PfkB_CS"/>
</dbReference>
<feature type="binding site" evidence="12">
    <location>
        <position position="264"/>
    </location>
    <ligand>
        <name>substrate</name>
    </ligand>
</feature>
<feature type="domain" description="Carbohydrate kinase PfkB" evidence="13">
    <location>
        <begin position="7"/>
        <end position="306"/>
    </location>
</feature>
<evidence type="ECO:0000256" key="2">
    <source>
        <dbReference type="ARBA" id="ARBA00012035"/>
    </source>
</evidence>
<reference evidence="14" key="1">
    <citation type="submission" date="2020-06" db="EMBL/GenBank/DDBJ databases">
        <title>WGS assembly of Ceratodon purpureus strain R40.</title>
        <authorList>
            <person name="Carey S.B."/>
            <person name="Jenkins J."/>
            <person name="Shu S."/>
            <person name="Lovell J.T."/>
            <person name="Sreedasyam A."/>
            <person name="Maumus F."/>
            <person name="Tiley G.P."/>
            <person name="Fernandez-Pozo N."/>
            <person name="Barry K."/>
            <person name="Chen C."/>
            <person name="Wang M."/>
            <person name="Lipzen A."/>
            <person name="Daum C."/>
            <person name="Saski C.A."/>
            <person name="Payton A.C."/>
            <person name="Mcbreen J.C."/>
            <person name="Conrad R.E."/>
            <person name="Kollar L.M."/>
            <person name="Olsson S."/>
            <person name="Huttunen S."/>
            <person name="Landis J.B."/>
            <person name="Wickett N.J."/>
            <person name="Johnson M.G."/>
            <person name="Rensing S.A."/>
            <person name="Grimwood J."/>
            <person name="Schmutz J."/>
            <person name="Mcdaniel S.F."/>
        </authorList>
    </citation>
    <scope>NUCLEOTIDE SEQUENCE</scope>
    <source>
        <strain evidence="14">R40</strain>
    </source>
</reference>
<organism evidence="14 15">
    <name type="scientific">Ceratodon purpureus</name>
    <name type="common">Fire moss</name>
    <name type="synonym">Dicranum purpureum</name>
    <dbReference type="NCBI Taxonomy" id="3225"/>
    <lineage>
        <taxon>Eukaryota</taxon>
        <taxon>Viridiplantae</taxon>
        <taxon>Streptophyta</taxon>
        <taxon>Embryophyta</taxon>
        <taxon>Bryophyta</taxon>
        <taxon>Bryophytina</taxon>
        <taxon>Bryopsida</taxon>
        <taxon>Dicranidae</taxon>
        <taxon>Pseudoditrichales</taxon>
        <taxon>Ditrichaceae</taxon>
        <taxon>Ceratodon</taxon>
    </lineage>
</organism>
<keyword evidence="12" id="KW-0963">Cytoplasm</keyword>
<comment type="similarity">
    <text evidence="12">Belongs to the carbohydrate kinase PfkB family. Ribokinase subfamily.</text>
</comment>
<keyword evidence="11 12" id="KW-0119">Carbohydrate metabolism</keyword>
<comment type="caution">
    <text evidence="12">Lacks conserved residue(s) required for the propagation of feature annotation.</text>
</comment>
<evidence type="ECO:0000256" key="4">
    <source>
        <dbReference type="ARBA" id="ARBA00022679"/>
    </source>
</evidence>
<dbReference type="InterPro" id="IPR011877">
    <property type="entry name" value="Ribokinase"/>
</dbReference>
<dbReference type="InterPro" id="IPR011611">
    <property type="entry name" value="PfkB_dom"/>
</dbReference>
<evidence type="ECO:0000256" key="3">
    <source>
        <dbReference type="ARBA" id="ARBA00016943"/>
    </source>
</evidence>
<feature type="binding site" evidence="12">
    <location>
        <position position="297"/>
    </location>
    <ligand>
        <name>K(+)</name>
        <dbReference type="ChEBI" id="CHEBI:29103"/>
    </ligand>
</feature>
<evidence type="ECO:0000313" key="14">
    <source>
        <dbReference type="EMBL" id="KAG0579195.1"/>
    </source>
</evidence>
<evidence type="ECO:0000256" key="5">
    <source>
        <dbReference type="ARBA" id="ARBA00022723"/>
    </source>
</evidence>
<dbReference type="Pfam" id="PF00294">
    <property type="entry name" value="PfkB"/>
    <property type="match status" value="1"/>
</dbReference>
<dbReference type="GO" id="GO:0005737">
    <property type="term" value="C:cytoplasm"/>
    <property type="evidence" value="ECO:0007669"/>
    <property type="project" value="UniProtKB-SubCell"/>
</dbReference>
<comment type="similarity">
    <text evidence="1">Belongs to the carbohydrate kinase pfkB family.</text>
</comment>
<evidence type="ECO:0000256" key="8">
    <source>
        <dbReference type="ARBA" id="ARBA00022840"/>
    </source>
</evidence>
<dbReference type="PANTHER" id="PTHR10584">
    <property type="entry name" value="SUGAR KINASE"/>
    <property type="match status" value="1"/>
</dbReference>
<dbReference type="GO" id="GO:0046872">
    <property type="term" value="F:metal ion binding"/>
    <property type="evidence" value="ECO:0007669"/>
    <property type="project" value="UniProtKB-KW"/>
</dbReference>
<dbReference type="EMBL" id="CM026424">
    <property type="protein sequence ID" value="KAG0579195.1"/>
    <property type="molecule type" value="Genomic_DNA"/>
</dbReference>
<dbReference type="GO" id="GO:0005634">
    <property type="term" value="C:nucleus"/>
    <property type="evidence" value="ECO:0007669"/>
    <property type="project" value="UniProtKB-SubCell"/>
</dbReference>